<comment type="caution">
    <text evidence="2">The sequence shown here is derived from an EMBL/GenBank/DDBJ whole genome shotgun (WGS) entry which is preliminary data.</text>
</comment>
<dbReference type="AlphaFoldDB" id="A0A8T1QUD5"/>
<evidence type="ECO:0000313" key="2">
    <source>
        <dbReference type="EMBL" id="KAG6658650.1"/>
    </source>
</evidence>
<feature type="domain" description="No apical meristem-associated C-terminal" evidence="1">
    <location>
        <begin position="188"/>
        <end position="349"/>
    </location>
</feature>
<protein>
    <recommendedName>
        <fullName evidence="1">No apical meristem-associated C-terminal domain-containing protein</fullName>
    </recommendedName>
</protein>
<proteinExistence type="predicted"/>
<dbReference type="PANTHER" id="PTHR45125:SF3">
    <property type="entry name" value="NO-APICAL-MERISTEM-ASSOCIATED CARBOXY-TERMINAL DOMAIN PROTEIN"/>
    <property type="match status" value="1"/>
</dbReference>
<evidence type="ECO:0000313" key="3">
    <source>
        <dbReference type="Proteomes" id="UP000811609"/>
    </source>
</evidence>
<evidence type="ECO:0000259" key="1">
    <source>
        <dbReference type="Pfam" id="PF14303"/>
    </source>
</evidence>
<organism evidence="2 3">
    <name type="scientific">Carya illinoinensis</name>
    <name type="common">Pecan</name>
    <dbReference type="NCBI Taxonomy" id="32201"/>
    <lineage>
        <taxon>Eukaryota</taxon>
        <taxon>Viridiplantae</taxon>
        <taxon>Streptophyta</taxon>
        <taxon>Embryophyta</taxon>
        <taxon>Tracheophyta</taxon>
        <taxon>Spermatophyta</taxon>
        <taxon>Magnoliopsida</taxon>
        <taxon>eudicotyledons</taxon>
        <taxon>Gunneridae</taxon>
        <taxon>Pentapetalae</taxon>
        <taxon>rosids</taxon>
        <taxon>fabids</taxon>
        <taxon>Fagales</taxon>
        <taxon>Juglandaceae</taxon>
        <taxon>Carya</taxon>
    </lineage>
</organism>
<keyword evidence="3" id="KW-1185">Reference proteome</keyword>
<dbReference type="Proteomes" id="UP000811609">
    <property type="component" value="Chromosome 4"/>
</dbReference>
<dbReference type="EMBL" id="CM031812">
    <property type="protein sequence ID" value="KAG6658650.1"/>
    <property type="molecule type" value="Genomic_DNA"/>
</dbReference>
<dbReference type="InterPro" id="IPR029466">
    <property type="entry name" value="NAM-associated_C"/>
</dbReference>
<reference evidence="2" key="1">
    <citation type="submission" date="2020-12" db="EMBL/GenBank/DDBJ databases">
        <title>WGS assembly of Carya illinoinensis cv. Pawnee.</title>
        <authorList>
            <person name="Platts A."/>
            <person name="Shu S."/>
            <person name="Wright S."/>
            <person name="Barry K."/>
            <person name="Edger P."/>
            <person name="Pires J.C."/>
            <person name="Schmutz J."/>
        </authorList>
    </citation>
    <scope>NUCLEOTIDE SEQUENCE</scope>
    <source>
        <tissue evidence="2">Leaf</tissue>
    </source>
</reference>
<dbReference type="Pfam" id="PF14303">
    <property type="entry name" value="NAM-associated"/>
    <property type="match status" value="1"/>
</dbReference>
<dbReference type="PANTHER" id="PTHR45125">
    <property type="entry name" value="F21J9.4-RELATED"/>
    <property type="match status" value="1"/>
</dbReference>
<accession>A0A8T1QUD5</accession>
<gene>
    <name evidence="2" type="ORF">CIPAW_04G176500</name>
</gene>
<sequence length="361" mass="41774">MMMTIACGDTGCDWPSPQWLGNPDGQQVLAIGVAAMSGWPKIFDIDSQDPGHIYFTNLLSEDPQLEPTYGRQCGTSPLILDDSPPLPPNEPIGIRKLVRGANFTPEEDKLLVSAWLNCSLDTVQGTDQKHSQLWEKFFEYFQQFKKTTNERTIKSLIHRWSVIQKATNKFCAKLAQVEGLNQSGMTEQDKWIWRATKEDPKRMKMMSPSPTPTRCSGATVDSVFDLEEDHVMENEVIEPDRPIGRKAEKGKRKAQGQNAEENFQLRKMKYTLLEESRAQEKEFFRLKAEKMAYDKETEARKLRQEDERLRLEAEKVELAKKESDQRIMMMDVSVMPELQRQFFQQLQREVMARRSWSDDLD</sequence>
<name>A0A8T1QUD5_CARIL</name>